<accession>A0ABY4HGS9</accession>
<dbReference type="RefSeq" id="WP_245036185.1">
    <property type="nucleotide sequence ID" value="NZ_CP095076.1"/>
</dbReference>
<gene>
    <name evidence="1" type="ORF">MUO15_21285</name>
</gene>
<organism evidence="1 2">
    <name type="scientific">Halobacillus amylolyticus</name>
    <dbReference type="NCBI Taxonomy" id="2932259"/>
    <lineage>
        <taxon>Bacteria</taxon>
        <taxon>Bacillati</taxon>
        <taxon>Bacillota</taxon>
        <taxon>Bacilli</taxon>
        <taxon>Bacillales</taxon>
        <taxon>Bacillaceae</taxon>
        <taxon>Halobacillus</taxon>
    </lineage>
</organism>
<evidence type="ECO:0000313" key="2">
    <source>
        <dbReference type="Proteomes" id="UP000830326"/>
    </source>
</evidence>
<protein>
    <submittedName>
        <fullName evidence="1">Uncharacterized protein</fullName>
    </submittedName>
</protein>
<keyword evidence="1" id="KW-0614">Plasmid</keyword>
<sequence length="68" mass="8267">MELNDIRKHYEMILDSDWSKEKKTNELSDLMTTMENAFNIPLMNDEQWNKKHEQVISLYRNISSSREF</sequence>
<geneLocation type="plasmid" evidence="1 2">
    <name>unnamed1</name>
</geneLocation>
<reference evidence="1" key="1">
    <citation type="submission" date="2022-04" db="EMBL/GenBank/DDBJ databases">
        <title>Halobacillus sp. isolated from saltern.</title>
        <authorList>
            <person name="Won M."/>
            <person name="Lee C.-M."/>
            <person name="Woen H.-Y."/>
            <person name="Kwon S.-W."/>
        </authorList>
    </citation>
    <scope>NUCLEOTIDE SEQUENCE</scope>
    <source>
        <strain evidence="1">SSHM10-5</strain>
        <plasmid evidence="1">unnamed1</plasmid>
    </source>
</reference>
<proteinExistence type="predicted"/>
<keyword evidence="2" id="KW-1185">Reference proteome</keyword>
<dbReference type="Proteomes" id="UP000830326">
    <property type="component" value="Plasmid unnamed1"/>
</dbReference>
<evidence type="ECO:0000313" key="1">
    <source>
        <dbReference type="EMBL" id="UOR14092.1"/>
    </source>
</evidence>
<dbReference type="EMBL" id="CP095076">
    <property type="protein sequence ID" value="UOR14092.1"/>
    <property type="molecule type" value="Genomic_DNA"/>
</dbReference>
<name>A0ABY4HGS9_9BACI</name>